<feature type="compositionally biased region" description="Basic and acidic residues" evidence="1">
    <location>
        <begin position="122"/>
        <end position="152"/>
    </location>
</feature>
<evidence type="ECO:0000259" key="2">
    <source>
        <dbReference type="Pfam" id="PF15624"/>
    </source>
</evidence>
<feature type="compositionally biased region" description="Basic and acidic residues" evidence="1">
    <location>
        <begin position="86"/>
        <end position="113"/>
    </location>
</feature>
<organism evidence="3 4">
    <name type="scientific">Friedmanniomyces endolithicus</name>
    <dbReference type="NCBI Taxonomy" id="329885"/>
    <lineage>
        <taxon>Eukaryota</taxon>
        <taxon>Fungi</taxon>
        <taxon>Dikarya</taxon>
        <taxon>Ascomycota</taxon>
        <taxon>Pezizomycotina</taxon>
        <taxon>Dothideomycetes</taxon>
        <taxon>Dothideomycetidae</taxon>
        <taxon>Mycosphaerellales</taxon>
        <taxon>Teratosphaeriaceae</taxon>
        <taxon>Friedmanniomyces</taxon>
    </lineage>
</organism>
<sequence length="574" mass="61723">MTSRYAAPRVRQSRTVGPYITEETCVRGTLTRPSKTGLTLPDTGVRDEHGMELMFGVFDTLDNSLKRNGACSLVNPTQPVTAGNDHFIDEPRHSPNGERTSEDCRTAHGDHRNGARALVDPAKSETSENHHCSIDEHRPRPEDTRSNEDRQRVCGNLRSNDTVEEAGSSGRRGPIATAQADTESSFGMGGTIIRRRIAELVVLGRVEAGKQDASEIVCTVNTAFANCAEIATQLFEATIRAAEAGFDITKKDISRVKTAAPLVKKVQNAVGYQRRKVAAIDKITNACPQLLGNGQLPKSADCQRALFTLVDKYSCPDVCALLRLAMFKRFETDAGGVNATLTKDQCPQRNDIFEAVTLAKAAGHESQVLGIQPTDTRARLFTMKHGLPFFASNLIAQLQQVASGRDPNPSLQPTLFPEREAATLPLSSSKSNGFGTAATPPVSLTSTTCTFEALNNGKTMPTISKLKASRKLAVETSGFMLITVTSLPETEWDILQTQMLTCVAAKASKEPSARSGAGSAAVQVGISYRKSGAKDGRAVYRAATGGRDPRAGPSAQPLLAEPSQPASEVHYEEQ</sequence>
<accession>A0AAN6KJI1</accession>
<dbReference type="InterPro" id="IPR028929">
    <property type="entry name" value="Mif2_N"/>
</dbReference>
<proteinExistence type="predicted"/>
<gene>
    <name evidence="3" type="ORF">LTR91_010388</name>
</gene>
<dbReference type="Pfam" id="PF15624">
    <property type="entry name" value="Mif2_N"/>
    <property type="match status" value="1"/>
</dbReference>
<keyword evidence="4" id="KW-1185">Reference proteome</keyword>
<protein>
    <recommendedName>
        <fullName evidence="2">Mif2 N-terminal domain-containing protein</fullName>
    </recommendedName>
</protein>
<reference evidence="3" key="1">
    <citation type="submission" date="2023-06" db="EMBL/GenBank/DDBJ databases">
        <title>Black Yeasts Isolated from many extreme environments.</title>
        <authorList>
            <person name="Coleine C."/>
            <person name="Stajich J.E."/>
            <person name="Selbmann L."/>
        </authorList>
    </citation>
    <scope>NUCLEOTIDE SEQUENCE</scope>
    <source>
        <strain evidence="3">CCFEE 5200</strain>
    </source>
</reference>
<dbReference type="Proteomes" id="UP001175353">
    <property type="component" value="Unassembled WGS sequence"/>
</dbReference>
<dbReference type="AlphaFoldDB" id="A0AAN6KJI1"/>
<evidence type="ECO:0000313" key="3">
    <source>
        <dbReference type="EMBL" id="KAK0985806.1"/>
    </source>
</evidence>
<evidence type="ECO:0000256" key="1">
    <source>
        <dbReference type="SAM" id="MobiDB-lite"/>
    </source>
</evidence>
<feature type="domain" description="Mif2 N-terminal" evidence="2">
    <location>
        <begin position="35"/>
        <end position="68"/>
    </location>
</feature>
<feature type="region of interest" description="Disordered" evidence="1">
    <location>
        <begin position="541"/>
        <end position="574"/>
    </location>
</feature>
<comment type="caution">
    <text evidence="3">The sequence shown here is derived from an EMBL/GenBank/DDBJ whole genome shotgun (WGS) entry which is preliminary data.</text>
</comment>
<feature type="region of interest" description="Disordered" evidence="1">
    <location>
        <begin position="80"/>
        <end position="183"/>
    </location>
</feature>
<dbReference type="EMBL" id="JAUJLE010000090">
    <property type="protein sequence ID" value="KAK0985806.1"/>
    <property type="molecule type" value="Genomic_DNA"/>
</dbReference>
<evidence type="ECO:0000313" key="4">
    <source>
        <dbReference type="Proteomes" id="UP001175353"/>
    </source>
</evidence>
<name>A0AAN6KJI1_9PEZI</name>